<organism evidence="2 3">
    <name type="scientific">Hermanssonia centrifuga</name>
    <dbReference type="NCBI Taxonomy" id="98765"/>
    <lineage>
        <taxon>Eukaryota</taxon>
        <taxon>Fungi</taxon>
        <taxon>Dikarya</taxon>
        <taxon>Basidiomycota</taxon>
        <taxon>Agaricomycotina</taxon>
        <taxon>Agaricomycetes</taxon>
        <taxon>Polyporales</taxon>
        <taxon>Meruliaceae</taxon>
        <taxon>Hermanssonia</taxon>
    </lineage>
</organism>
<gene>
    <name evidence="2" type="ORF">PHLCEN_2v9576</name>
</gene>
<evidence type="ECO:0000256" key="1">
    <source>
        <dbReference type="SAM" id="MobiDB-lite"/>
    </source>
</evidence>
<accession>A0A2R6NQD8</accession>
<sequence length="98" mass="10550">MSERGKSCPPRVDKYLSGARICIDYEDTYLSGILSWSILRSMVSVYGSLQWSNGLGMADRYGTNGAPAESLYSSNAPQRAKGANSVAPLKGTDESHLS</sequence>
<feature type="region of interest" description="Disordered" evidence="1">
    <location>
        <begin position="68"/>
        <end position="98"/>
    </location>
</feature>
<dbReference type="AlphaFoldDB" id="A0A2R6NQD8"/>
<name>A0A2R6NQD8_9APHY</name>
<evidence type="ECO:0000313" key="2">
    <source>
        <dbReference type="EMBL" id="PSR74779.1"/>
    </source>
</evidence>
<comment type="caution">
    <text evidence="2">The sequence shown here is derived from an EMBL/GenBank/DDBJ whole genome shotgun (WGS) entry which is preliminary data.</text>
</comment>
<protein>
    <submittedName>
        <fullName evidence="2">Uncharacterized protein</fullName>
    </submittedName>
</protein>
<reference evidence="2 3" key="1">
    <citation type="submission" date="2018-02" db="EMBL/GenBank/DDBJ databases">
        <title>Genome sequence of the basidiomycete white-rot fungus Phlebia centrifuga.</title>
        <authorList>
            <person name="Granchi Z."/>
            <person name="Peng M."/>
            <person name="de Vries R.P."/>
            <person name="Hilden K."/>
            <person name="Makela M.R."/>
            <person name="Grigoriev I."/>
            <person name="Riley R."/>
        </authorList>
    </citation>
    <scope>NUCLEOTIDE SEQUENCE [LARGE SCALE GENOMIC DNA]</scope>
    <source>
        <strain evidence="2 3">FBCC195</strain>
    </source>
</reference>
<proteinExistence type="predicted"/>
<dbReference type="Proteomes" id="UP000186601">
    <property type="component" value="Unassembled WGS sequence"/>
</dbReference>
<dbReference type="EMBL" id="MLYV02000957">
    <property type="protein sequence ID" value="PSR74779.1"/>
    <property type="molecule type" value="Genomic_DNA"/>
</dbReference>
<evidence type="ECO:0000313" key="3">
    <source>
        <dbReference type="Proteomes" id="UP000186601"/>
    </source>
</evidence>
<keyword evidence="3" id="KW-1185">Reference proteome</keyword>